<keyword evidence="2" id="KW-0472">Membrane</keyword>
<dbReference type="EMBL" id="JAODUP010000287">
    <property type="protein sequence ID" value="KAK2153765.1"/>
    <property type="molecule type" value="Genomic_DNA"/>
</dbReference>
<feature type="transmembrane region" description="Helical" evidence="2">
    <location>
        <begin position="188"/>
        <end position="208"/>
    </location>
</feature>
<dbReference type="InterPro" id="IPR052281">
    <property type="entry name" value="GAREM"/>
</dbReference>
<organism evidence="3 4">
    <name type="scientific">Paralvinella palmiformis</name>
    <dbReference type="NCBI Taxonomy" id="53620"/>
    <lineage>
        <taxon>Eukaryota</taxon>
        <taxon>Metazoa</taxon>
        <taxon>Spiralia</taxon>
        <taxon>Lophotrochozoa</taxon>
        <taxon>Annelida</taxon>
        <taxon>Polychaeta</taxon>
        <taxon>Sedentaria</taxon>
        <taxon>Canalipalpata</taxon>
        <taxon>Terebellida</taxon>
        <taxon>Terebelliformia</taxon>
        <taxon>Alvinellidae</taxon>
        <taxon>Paralvinella</taxon>
    </lineage>
</organism>
<dbReference type="SUPFAM" id="SSF47769">
    <property type="entry name" value="SAM/Pointed domain"/>
    <property type="match status" value="1"/>
</dbReference>
<protein>
    <submittedName>
        <fullName evidence="3">Uncharacterized protein</fullName>
    </submittedName>
</protein>
<dbReference type="AlphaFoldDB" id="A0AAD9JK88"/>
<dbReference type="PANTHER" id="PTHR14454">
    <property type="entry name" value="GRB2-ASSOCIATED AND REGULATOR OF MAPK PROTEIN FAMILY MEMBER"/>
    <property type="match status" value="1"/>
</dbReference>
<keyword evidence="2" id="KW-1133">Transmembrane helix</keyword>
<gene>
    <name evidence="3" type="ORF">LSH36_287g05010</name>
</gene>
<accession>A0AAD9JK88</accession>
<evidence type="ECO:0000313" key="4">
    <source>
        <dbReference type="Proteomes" id="UP001208570"/>
    </source>
</evidence>
<keyword evidence="2" id="KW-0812">Transmembrane</keyword>
<sequence>MSWRRNEKAINYYGIKTFKWTEKEYSIRDVIENYSEYLPFVLMITEGYSSSRLEMADGEVYWIPEVTTQQCVVVKDHRGKYFSIPDCYQDRVVPLKEESPGYFVSASNGITLDQFRNQDRWRYFRFLGTYSKEVFDGADEGKIMKIGRLEIVDTFDEKFLVGHPVLGQPYVEMKPEIRRIIEETFTGAIYPVVTLIPAYIPIMATIAVCMNGKCDHKFFKAMLELKTFANLCDHDYSKLLEKDAEIMLFNKPPVDNVYDYIQMVPMMRDTNAHRLSEGSGKIYSPIDTDSSDSDYEIVDDKREASHSLSHRLEPIAYSSEMNPIERLTMLKEVYKTGILPPDTDPVEKPPSKDPPRRSKSSPGPALPKRGYFGEHHRSPPPLPPSEPTKSSRKQKTPPPTKTKPKVSAEAAEVYQDWRILKPTATSKQGPASVTRAKSVEEQQTSGPIVQEHPTPMPKQPILVRNEDGTPPNSKCGDPVRYTRSPCKEETQMRITTLQDIPSDVSQLSVSSLMNCLQLLNMTDHVPALERSLVDGALLSTLTEDLLIENFNFNKFDANKLIRFSKGWRPKLK</sequence>
<dbReference type="PANTHER" id="PTHR14454:SF11">
    <property type="entry name" value="SERRANO, ISOFORM F"/>
    <property type="match status" value="1"/>
</dbReference>
<dbReference type="Gene3D" id="1.10.150.50">
    <property type="entry name" value="Transcription Factor, Ets-1"/>
    <property type="match status" value="1"/>
</dbReference>
<name>A0AAD9JK88_9ANNE</name>
<evidence type="ECO:0000256" key="1">
    <source>
        <dbReference type="SAM" id="MobiDB-lite"/>
    </source>
</evidence>
<feature type="region of interest" description="Disordered" evidence="1">
    <location>
        <begin position="338"/>
        <end position="482"/>
    </location>
</feature>
<evidence type="ECO:0000313" key="3">
    <source>
        <dbReference type="EMBL" id="KAK2153765.1"/>
    </source>
</evidence>
<reference evidence="3" key="1">
    <citation type="journal article" date="2023" name="Mol. Biol. Evol.">
        <title>Third-Generation Sequencing Reveals the Adaptive Role of the Epigenome in Three Deep-Sea Polychaetes.</title>
        <authorList>
            <person name="Perez M."/>
            <person name="Aroh O."/>
            <person name="Sun Y."/>
            <person name="Lan Y."/>
            <person name="Juniper S.K."/>
            <person name="Young C.R."/>
            <person name="Angers B."/>
            <person name="Qian P.Y."/>
        </authorList>
    </citation>
    <scope>NUCLEOTIDE SEQUENCE</scope>
    <source>
        <strain evidence="3">P08H-3</strain>
    </source>
</reference>
<comment type="caution">
    <text evidence="3">The sequence shown here is derived from an EMBL/GenBank/DDBJ whole genome shotgun (WGS) entry which is preliminary data.</text>
</comment>
<dbReference type="Proteomes" id="UP001208570">
    <property type="component" value="Unassembled WGS sequence"/>
</dbReference>
<keyword evidence="4" id="KW-1185">Reference proteome</keyword>
<proteinExistence type="predicted"/>
<dbReference type="InterPro" id="IPR013761">
    <property type="entry name" value="SAM/pointed_sf"/>
</dbReference>
<feature type="compositionally biased region" description="Basic and acidic residues" evidence="1">
    <location>
        <begin position="345"/>
        <end position="356"/>
    </location>
</feature>
<evidence type="ECO:0000256" key="2">
    <source>
        <dbReference type="SAM" id="Phobius"/>
    </source>
</evidence>